<dbReference type="PROSITE" id="PS00086">
    <property type="entry name" value="CYTOCHROME_P450"/>
    <property type="match status" value="1"/>
</dbReference>
<evidence type="ECO:0000256" key="7">
    <source>
        <dbReference type="ARBA" id="ARBA00022723"/>
    </source>
</evidence>
<dbReference type="EMBL" id="JH719417">
    <property type="protein sequence ID" value="EJF60250.1"/>
    <property type="molecule type" value="Genomic_DNA"/>
</dbReference>
<proteinExistence type="inferred from homology"/>
<dbReference type="GO" id="GO:0020037">
    <property type="term" value="F:heme binding"/>
    <property type="evidence" value="ECO:0007669"/>
    <property type="project" value="InterPro"/>
</dbReference>
<accession>R7SX09</accession>
<dbReference type="InterPro" id="IPR002401">
    <property type="entry name" value="Cyt_P450_E_grp-I"/>
</dbReference>
<evidence type="ECO:0000256" key="15">
    <source>
        <dbReference type="SAM" id="SignalP"/>
    </source>
</evidence>
<dbReference type="PANTHER" id="PTHR46300">
    <property type="entry name" value="P450, PUTATIVE (EUROFUNG)-RELATED-RELATED"/>
    <property type="match status" value="1"/>
</dbReference>
<feature type="binding site" description="axial binding residue" evidence="13">
    <location>
        <position position="438"/>
    </location>
    <ligand>
        <name>heme</name>
        <dbReference type="ChEBI" id="CHEBI:30413"/>
    </ligand>
    <ligandPart>
        <name>Fe</name>
        <dbReference type="ChEBI" id="CHEBI:18248"/>
    </ligandPart>
</feature>
<sequence>MQAVLSLALLLFAVLVLKHRSQARRGLPPGPSALPVLGSVHNLTLEFQHKRFLEWSKDFGDVIYFKLFRTPAIVLNSLESARELLDRRSAKYSDRTRAVLLAELMGHDSALPFLRYGERFRRHRRWMHDAIGSRASIQKYRPIQIREVHLLLRSLLKNPEAFMEHLYRYVAGTLLEITYGQRLTSMDDLIVQLAERTVNATNESGSPASMLVDFFPILKHLPTWLPIASFKRHALKARADLKAWRETGVNMVRSAMASGASSSCVISALLEAHQGHLGDEELGEIGAIGVDIYGGELPPSTYGSLASFVLAMVRSPDVLRKAQKELDEVVGPTRLPDFADRESLPYLNAVVEEVYRWNPGLPLAIPHRAMTDDQYRGYDIPEGCMIMPNIWAMSRDERYYRESEDFRPERHLNETGDAIAQERELPHSYVFGFGRRVCPGQAFADATLWLAIASLIATLDIRKVVDPSGAEITPPASFKPGFTRSVPPFPCKIVPRTEMIAAVISQLDV</sequence>
<dbReference type="OrthoDB" id="2789670at2759"/>
<comment type="cofactor">
    <cofactor evidence="1 13">
        <name>heme</name>
        <dbReference type="ChEBI" id="CHEBI:30413"/>
    </cofactor>
</comment>
<keyword evidence="8" id="KW-1133">Transmembrane helix</keyword>
<feature type="chain" id="PRO_5004455851" evidence="15">
    <location>
        <begin position="24"/>
        <end position="509"/>
    </location>
</feature>
<keyword evidence="5 13" id="KW-0349">Heme</keyword>
<feature type="signal peptide" evidence="15">
    <location>
        <begin position="1"/>
        <end position="23"/>
    </location>
</feature>
<evidence type="ECO:0000256" key="6">
    <source>
        <dbReference type="ARBA" id="ARBA00022692"/>
    </source>
</evidence>
<evidence type="ECO:0000256" key="5">
    <source>
        <dbReference type="ARBA" id="ARBA00022617"/>
    </source>
</evidence>
<evidence type="ECO:0000256" key="2">
    <source>
        <dbReference type="ARBA" id="ARBA00004370"/>
    </source>
</evidence>
<dbReference type="SUPFAM" id="SSF48264">
    <property type="entry name" value="Cytochrome P450"/>
    <property type="match status" value="1"/>
</dbReference>
<dbReference type="AlphaFoldDB" id="R7SX09"/>
<dbReference type="OMA" id="ACKEAMR"/>
<comment type="pathway">
    <text evidence="3">Secondary metabolite biosynthesis.</text>
</comment>
<dbReference type="PRINTS" id="PR00463">
    <property type="entry name" value="EP450I"/>
</dbReference>
<name>R7SX09_DICSQ</name>
<evidence type="ECO:0000256" key="10">
    <source>
        <dbReference type="ARBA" id="ARBA00023004"/>
    </source>
</evidence>
<evidence type="ECO:0000256" key="4">
    <source>
        <dbReference type="ARBA" id="ARBA00010617"/>
    </source>
</evidence>
<comment type="similarity">
    <text evidence="4 14">Belongs to the cytochrome P450 family.</text>
</comment>
<evidence type="ECO:0000256" key="1">
    <source>
        <dbReference type="ARBA" id="ARBA00001971"/>
    </source>
</evidence>
<keyword evidence="10 13" id="KW-0408">Iron</keyword>
<evidence type="ECO:0000256" key="9">
    <source>
        <dbReference type="ARBA" id="ARBA00023002"/>
    </source>
</evidence>
<keyword evidence="12" id="KW-0472">Membrane</keyword>
<evidence type="ECO:0000256" key="12">
    <source>
        <dbReference type="ARBA" id="ARBA00023136"/>
    </source>
</evidence>
<dbReference type="InterPro" id="IPR001128">
    <property type="entry name" value="Cyt_P450"/>
</dbReference>
<evidence type="ECO:0000313" key="16">
    <source>
        <dbReference type="EMBL" id="EJF60250.1"/>
    </source>
</evidence>
<evidence type="ECO:0000256" key="13">
    <source>
        <dbReference type="PIRSR" id="PIRSR602401-1"/>
    </source>
</evidence>
<reference evidence="16 17" key="1">
    <citation type="journal article" date="2012" name="Science">
        <title>The Paleozoic origin of enzymatic lignin decomposition reconstructed from 31 fungal genomes.</title>
        <authorList>
            <person name="Floudas D."/>
            <person name="Binder M."/>
            <person name="Riley R."/>
            <person name="Barry K."/>
            <person name="Blanchette R.A."/>
            <person name="Henrissat B."/>
            <person name="Martinez A.T."/>
            <person name="Otillar R."/>
            <person name="Spatafora J.W."/>
            <person name="Yadav J.S."/>
            <person name="Aerts A."/>
            <person name="Benoit I."/>
            <person name="Boyd A."/>
            <person name="Carlson A."/>
            <person name="Copeland A."/>
            <person name="Coutinho P.M."/>
            <person name="de Vries R.P."/>
            <person name="Ferreira P."/>
            <person name="Findley K."/>
            <person name="Foster B."/>
            <person name="Gaskell J."/>
            <person name="Glotzer D."/>
            <person name="Gorecki P."/>
            <person name="Heitman J."/>
            <person name="Hesse C."/>
            <person name="Hori C."/>
            <person name="Igarashi K."/>
            <person name="Jurgens J.A."/>
            <person name="Kallen N."/>
            <person name="Kersten P."/>
            <person name="Kohler A."/>
            <person name="Kuees U."/>
            <person name="Kumar T.K.A."/>
            <person name="Kuo A."/>
            <person name="LaButti K."/>
            <person name="Larrondo L.F."/>
            <person name="Lindquist E."/>
            <person name="Ling A."/>
            <person name="Lombard V."/>
            <person name="Lucas S."/>
            <person name="Lundell T."/>
            <person name="Martin R."/>
            <person name="McLaughlin D.J."/>
            <person name="Morgenstern I."/>
            <person name="Morin E."/>
            <person name="Murat C."/>
            <person name="Nagy L.G."/>
            <person name="Nolan M."/>
            <person name="Ohm R.A."/>
            <person name="Patyshakuliyeva A."/>
            <person name="Rokas A."/>
            <person name="Ruiz-Duenas F.J."/>
            <person name="Sabat G."/>
            <person name="Salamov A."/>
            <person name="Samejima M."/>
            <person name="Schmutz J."/>
            <person name="Slot J.C."/>
            <person name="St John F."/>
            <person name="Stenlid J."/>
            <person name="Sun H."/>
            <person name="Sun S."/>
            <person name="Syed K."/>
            <person name="Tsang A."/>
            <person name="Wiebenga A."/>
            <person name="Young D."/>
            <person name="Pisabarro A."/>
            <person name="Eastwood D.C."/>
            <person name="Martin F."/>
            <person name="Cullen D."/>
            <person name="Grigoriev I.V."/>
            <person name="Hibbett D.S."/>
        </authorList>
    </citation>
    <scope>NUCLEOTIDE SEQUENCE [LARGE SCALE GENOMIC DNA]</scope>
    <source>
        <strain evidence="16 17">LYAD-421 SS1</strain>
    </source>
</reference>
<evidence type="ECO:0000256" key="14">
    <source>
        <dbReference type="RuleBase" id="RU000461"/>
    </source>
</evidence>
<dbReference type="CDD" id="cd11065">
    <property type="entry name" value="CYP64-like"/>
    <property type="match status" value="1"/>
</dbReference>
<keyword evidence="6" id="KW-0812">Transmembrane</keyword>
<evidence type="ECO:0000313" key="17">
    <source>
        <dbReference type="Proteomes" id="UP000053319"/>
    </source>
</evidence>
<dbReference type="PANTHER" id="PTHR46300:SF2">
    <property type="entry name" value="CYTOCHROME P450 MONOOXYGENASE ALNH-RELATED"/>
    <property type="match status" value="1"/>
</dbReference>
<dbReference type="InterPro" id="IPR036396">
    <property type="entry name" value="Cyt_P450_sf"/>
</dbReference>
<dbReference type="GO" id="GO:0004497">
    <property type="term" value="F:monooxygenase activity"/>
    <property type="evidence" value="ECO:0007669"/>
    <property type="project" value="UniProtKB-KW"/>
</dbReference>
<dbReference type="GO" id="GO:0005506">
    <property type="term" value="F:iron ion binding"/>
    <property type="evidence" value="ECO:0007669"/>
    <property type="project" value="InterPro"/>
</dbReference>
<dbReference type="KEGG" id="dsq:DICSQDRAFT_107649"/>
<protein>
    <submittedName>
        <fullName evidence="16">Cytochrome P450</fullName>
    </submittedName>
</protein>
<keyword evidence="11 14" id="KW-0503">Monooxygenase</keyword>
<keyword evidence="15" id="KW-0732">Signal</keyword>
<dbReference type="Pfam" id="PF00067">
    <property type="entry name" value="p450"/>
    <property type="match status" value="1"/>
</dbReference>
<dbReference type="PRINTS" id="PR00385">
    <property type="entry name" value="P450"/>
</dbReference>
<keyword evidence="7 13" id="KW-0479">Metal-binding</keyword>
<dbReference type="Proteomes" id="UP000053319">
    <property type="component" value="Unassembled WGS sequence"/>
</dbReference>
<evidence type="ECO:0000256" key="11">
    <source>
        <dbReference type="ARBA" id="ARBA00023033"/>
    </source>
</evidence>
<dbReference type="Gene3D" id="1.10.630.10">
    <property type="entry name" value="Cytochrome P450"/>
    <property type="match status" value="1"/>
</dbReference>
<keyword evidence="9 14" id="KW-0560">Oxidoreductase</keyword>
<dbReference type="RefSeq" id="XP_007366930.1">
    <property type="nucleotide sequence ID" value="XM_007366868.1"/>
</dbReference>
<organism evidence="16 17">
    <name type="scientific">Dichomitus squalens (strain LYAD-421)</name>
    <name type="common">Western red white-rot fungus</name>
    <dbReference type="NCBI Taxonomy" id="732165"/>
    <lineage>
        <taxon>Eukaryota</taxon>
        <taxon>Fungi</taxon>
        <taxon>Dikarya</taxon>
        <taxon>Basidiomycota</taxon>
        <taxon>Agaricomycotina</taxon>
        <taxon>Agaricomycetes</taxon>
        <taxon>Polyporales</taxon>
        <taxon>Polyporaceae</taxon>
        <taxon>Dichomitus</taxon>
    </lineage>
</organism>
<dbReference type="GO" id="GO:0016705">
    <property type="term" value="F:oxidoreductase activity, acting on paired donors, with incorporation or reduction of molecular oxygen"/>
    <property type="evidence" value="ECO:0007669"/>
    <property type="project" value="InterPro"/>
</dbReference>
<dbReference type="InterPro" id="IPR050364">
    <property type="entry name" value="Cytochrome_P450_fung"/>
</dbReference>
<gene>
    <name evidence="16" type="ORF">DICSQDRAFT_107649</name>
</gene>
<evidence type="ECO:0000256" key="8">
    <source>
        <dbReference type="ARBA" id="ARBA00022989"/>
    </source>
</evidence>
<comment type="subcellular location">
    <subcellularLocation>
        <location evidence="2">Membrane</location>
    </subcellularLocation>
</comment>
<dbReference type="InterPro" id="IPR017972">
    <property type="entry name" value="Cyt_P450_CS"/>
</dbReference>
<evidence type="ECO:0000256" key="3">
    <source>
        <dbReference type="ARBA" id="ARBA00005179"/>
    </source>
</evidence>
<dbReference type="GO" id="GO:0016020">
    <property type="term" value="C:membrane"/>
    <property type="evidence" value="ECO:0007669"/>
    <property type="project" value="UniProtKB-SubCell"/>
</dbReference>
<dbReference type="HOGENOM" id="CLU_001570_2_3_1"/>
<dbReference type="GeneID" id="18833729"/>